<dbReference type="AlphaFoldDB" id="A0A7W7T861"/>
<dbReference type="Proteomes" id="UP000542674">
    <property type="component" value="Unassembled WGS sequence"/>
</dbReference>
<dbReference type="RefSeq" id="WP_184671436.1">
    <property type="nucleotide sequence ID" value="NZ_BAABAI010000037.1"/>
</dbReference>
<evidence type="ECO:0000256" key="1">
    <source>
        <dbReference type="SAM" id="SignalP"/>
    </source>
</evidence>
<feature type="chain" id="PRO_5030921311" description="Phytase-like domain-containing protein" evidence="1">
    <location>
        <begin position="24"/>
        <end position="329"/>
    </location>
</feature>
<dbReference type="EMBL" id="JACHJS010000001">
    <property type="protein sequence ID" value="MBB4967050.1"/>
    <property type="molecule type" value="Genomic_DNA"/>
</dbReference>
<accession>A0A7W7T861</accession>
<evidence type="ECO:0000259" key="2">
    <source>
        <dbReference type="Pfam" id="PF13449"/>
    </source>
</evidence>
<protein>
    <recommendedName>
        <fullName evidence="2">Phytase-like domain-containing protein</fullName>
    </recommendedName>
</protein>
<sequence>MRSLAVLGITAVLIAVPTTTAQAAPAPITVPGYEFSLIGEYGLAGLTRYQGTVVGGITGADYDQATGEFRLLSGDRDNARFYTGSLSLSGACPKPKITGVSRLRGTSAGVDPQALRYDTATGNVLWADAGSVTKKLDPSVREADKKGNAVARFATPDVQKVGVQKGLSLSGLALTVDGVAVLTTTRGPLAQDGTLIRFTLHDRASGDPLVQFAYGSDTGAEVTELLAVTETRFLVLERTGRDAKLYEVDFANGATNIADVPALAGEQVDTLSKRLVLDVSRLGVRTDELEALTWGPVRADGARSLIFVSDNHLKATKRTQLIAVKAVVS</sequence>
<feature type="domain" description="Phytase-like" evidence="2">
    <location>
        <begin position="53"/>
        <end position="311"/>
    </location>
</feature>
<evidence type="ECO:0000313" key="4">
    <source>
        <dbReference type="Proteomes" id="UP000542674"/>
    </source>
</evidence>
<keyword evidence="4" id="KW-1185">Reference proteome</keyword>
<reference evidence="3 4" key="1">
    <citation type="submission" date="2020-08" db="EMBL/GenBank/DDBJ databases">
        <title>Sequencing the genomes of 1000 actinobacteria strains.</title>
        <authorList>
            <person name="Klenk H.-P."/>
        </authorList>
    </citation>
    <scope>NUCLEOTIDE SEQUENCE [LARGE SCALE GENOMIC DNA]</scope>
    <source>
        <strain evidence="3 4">DSM 45084</strain>
    </source>
</reference>
<proteinExistence type="predicted"/>
<organism evidence="3 4">
    <name type="scientific">Saccharothrix violaceirubra</name>
    <dbReference type="NCBI Taxonomy" id="413306"/>
    <lineage>
        <taxon>Bacteria</taxon>
        <taxon>Bacillati</taxon>
        <taxon>Actinomycetota</taxon>
        <taxon>Actinomycetes</taxon>
        <taxon>Pseudonocardiales</taxon>
        <taxon>Pseudonocardiaceae</taxon>
        <taxon>Saccharothrix</taxon>
    </lineage>
</organism>
<dbReference type="Pfam" id="PF13449">
    <property type="entry name" value="Phytase-like"/>
    <property type="match status" value="1"/>
</dbReference>
<keyword evidence="1" id="KW-0732">Signal</keyword>
<dbReference type="InterPro" id="IPR027372">
    <property type="entry name" value="Phytase-like_dom"/>
</dbReference>
<evidence type="ECO:0000313" key="3">
    <source>
        <dbReference type="EMBL" id="MBB4967050.1"/>
    </source>
</evidence>
<gene>
    <name evidence="3" type="ORF">F4559_004409</name>
</gene>
<feature type="signal peptide" evidence="1">
    <location>
        <begin position="1"/>
        <end position="23"/>
    </location>
</feature>
<name>A0A7W7T861_9PSEU</name>
<comment type="caution">
    <text evidence="3">The sequence shown here is derived from an EMBL/GenBank/DDBJ whole genome shotgun (WGS) entry which is preliminary data.</text>
</comment>